<dbReference type="AlphaFoldDB" id="R4G7C3"/>
<protein>
    <submittedName>
        <fullName evidence="2">Uncharacterized protein</fullName>
    </submittedName>
</protein>
<accession>R4G7C3</accession>
<feature type="compositionally biased region" description="Basic and acidic residues" evidence="1">
    <location>
        <begin position="1"/>
        <end position="10"/>
    </location>
</feature>
<sequence>MHQQERRRLPMEQTDMYRVSPTQQTEPSLMSMMLPAT</sequence>
<evidence type="ECO:0000313" key="2">
    <source>
        <dbReference type="EMBL" id="GAC92432.1"/>
    </source>
</evidence>
<feature type="region of interest" description="Disordered" evidence="1">
    <location>
        <begin position="1"/>
        <end position="37"/>
    </location>
</feature>
<name>R4G7C3_9BACL</name>
<dbReference type="EMBL" id="BARH01000042">
    <property type="protein sequence ID" value="GAC92432.1"/>
    <property type="molecule type" value="Genomic_DNA"/>
</dbReference>
<evidence type="ECO:0000313" key="3">
    <source>
        <dbReference type="Proteomes" id="UP000013057"/>
    </source>
</evidence>
<evidence type="ECO:0000256" key="1">
    <source>
        <dbReference type="SAM" id="MobiDB-lite"/>
    </source>
</evidence>
<comment type="caution">
    <text evidence="2">The sequence shown here is derived from an EMBL/GenBank/DDBJ whole genome shotgun (WGS) entry which is preliminary data.</text>
</comment>
<proteinExistence type="predicted"/>
<organism evidence="2 3">
    <name type="scientific">Anoxybacillus flavithermus NBRC 109594</name>
    <dbReference type="NCBI Taxonomy" id="1315967"/>
    <lineage>
        <taxon>Bacteria</taxon>
        <taxon>Bacillati</taxon>
        <taxon>Bacillota</taxon>
        <taxon>Bacilli</taxon>
        <taxon>Bacillales</taxon>
        <taxon>Anoxybacillaceae</taxon>
        <taxon>Anoxybacillus</taxon>
    </lineage>
</organism>
<reference evidence="3" key="1">
    <citation type="journal article" date="2013" name="Genome">
        <title>Draft Genome Sequence of a Thermophilic Member of the Bacillaceae, Anoxybacillus flavithermus Strain Kn10, Isolated from the Kan-nawa Hot Spring in Japan.</title>
        <authorList>
            <person name="Matsutani M."/>
            <person name="Shirakihara Y."/>
            <person name="Imada K."/>
            <person name="Yakushi T."/>
            <person name="Matsushita K."/>
        </authorList>
    </citation>
    <scope>NUCLEOTIDE SEQUENCE [LARGE SCALE GENOMIC DNA]</scope>
    <source>
        <strain evidence="3">NBRC 109594</strain>
    </source>
</reference>
<gene>
    <name evidence="2" type="ORF">KN10_2868</name>
</gene>
<dbReference type="Proteomes" id="UP000013057">
    <property type="component" value="Unassembled WGS sequence"/>
</dbReference>